<gene>
    <name evidence="2" type="ORF">EPD60_01455</name>
</gene>
<proteinExistence type="predicted"/>
<organism evidence="2 3">
    <name type="scientific">Flaviaesturariibacter flavus</name>
    <dbReference type="NCBI Taxonomy" id="2502780"/>
    <lineage>
        <taxon>Bacteria</taxon>
        <taxon>Pseudomonadati</taxon>
        <taxon>Bacteroidota</taxon>
        <taxon>Chitinophagia</taxon>
        <taxon>Chitinophagales</taxon>
        <taxon>Chitinophagaceae</taxon>
        <taxon>Flaviaestuariibacter</taxon>
    </lineage>
</organism>
<protein>
    <recommendedName>
        <fullName evidence="1">Transglutaminase-like domain-containing protein</fullName>
    </recommendedName>
</protein>
<dbReference type="Pfam" id="PF01841">
    <property type="entry name" value="Transglut_core"/>
    <property type="match status" value="1"/>
</dbReference>
<keyword evidence="3" id="KW-1185">Reference proteome</keyword>
<dbReference type="Gene3D" id="3.10.620.30">
    <property type="match status" value="1"/>
</dbReference>
<evidence type="ECO:0000313" key="3">
    <source>
        <dbReference type="Proteomes" id="UP000295334"/>
    </source>
</evidence>
<dbReference type="EMBL" id="SJZI01000002">
    <property type="protein sequence ID" value="TCJ19109.1"/>
    <property type="molecule type" value="Genomic_DNA"/>
</dbReference>
<dbReference type="SMART" id="SM00460">
    <property type="entry name" value="TGc"/>
    <property type="match status" value="1"/>
</dbReference>
<name>A0A4R1BNJ0_9BACT</name>
<evidence type="ECO:0000259" key="1">
    <source>
        <dbReference type="SMART" id="SM00460"/>
    </source>
</evidence>
<reference evidence="2 3" key="1">
    <citation type="submission" date="2019-03" db="EMBL/GenBank/DDBJ databases">
        <authorList>
            <person name="Kim M.K.M."/>
        </authorList>
    </citation>
    <scope>NUCLEOTIDE SEQUENCE [LARGE SCALE GENOMIC DNA]</scope>
    <source>
        <strain evidence="2 3">17J68-12</strain>
    </source>
</reference>
<sequence length="350" mass="39350">MTVNPAQRKLYIPKFVHITVRVFLSILILLAGIGRSRAQWEAADRLALSVSGAPSPDSLSRLLTAGLQSDREKTRAFFRWVTANIRYRLRSPRRAASLRDTALDGLALDERIAWQVLRDREGVCEGYARLFNTLCRYAGIRSVLVTGYARNEYDRSDRSFGPNHSWNAVWVDSAWQLLDATWGAGYFRNGSDEFVTALDETYFFPDPARFIGSHFPEDLRWSLLPQPPAPGEFRHGPFRTQAALKYRIAAISPVVGVLRPAPGDTVRLQVSLQTELAAGMIASGSALEPGPGSTRLNEVFLEPRDRYPSRKLTYTWVATPGVEWLHLRCNDDVILHYRVELALPSALLSH</sequence>
<dbReference type="SUPFAM" id="SSF54001">
    <property type="entry name" value="Cysteine proteinases"/>
    <property type="match status" value="1"/>
</dbReference>
<comment type="caution">
    <text evidence="2">The sequence shown here is derived from an EMBL/GenBank/DDBJ whole genome shotgun (WGS) entry which is preliminary data.</text>
</comment>
<dbReference type="PANTHER" id="PTHR46333">
    <property type="entry name" value="CYTOKINESIS PROTEIN 3"/>
    <property type="match status" value="1"/>
</dbReference>
<dbReference type="PANTHER" id="PTHR46333:SF2">
    <property type="entry name" value="CYTOKINESIS PROTEIN 3"/>
    <property type="match status" value="1"/>
</dbReference>
<dbReference type="InterPro" id="IPR002931">
    <property type="entry name" value="Transglutaminase-like"/>
</dbReference>
<dbReference type="Proteomes" id="UP000295334">
    <property type="component" value="Unassembled WGS sequence"/>
</dbReference>
<dbReference type="InterPro" id="IPR038765">
    <property type="entry name" value="Papain-like_cys_pep_sf"/>
</dbReference>
<accession>A0A4R1BNJ0</accession>
<evidence type="ECO:0000313" key="2">
    <source>
        <dbReference type="EMBL" id="TCJ19109.1"/>
    </source>
</evidence>
<dbReference type="AlphaFoldDB" id="A0A4R1BNJ0"/>
<dbReference type="OrthoDB" id="9788327at2"/>
<feature type="domain" description="Transglutaminase-like" evidence="1">
    <location>
        <begin position="116"/>
        <end position="182"/>
    </location>
</feature>
<dbReference type="InterPro" id="IPR052557">
    <property type="entry name" value="CAP/Cytokinesis_protein"/>
</dbReference>
<dbReference type="GO" id="GO:0005737">
    <property type="term" value="C:cytoplasm"/>
    <property type="evidence" value="ECO:0007669"/>
    <property type="project" value="TreeGrafter"/>
</dbReference>